<comment type="caution">
    <text evidence="19">The sequence shown here is derived from an EMBL/GenBank/DDBJ whole genome shotgun (WGS) entry which is preliminary data.</text>
</comment>
<sequence length="397" mass="45731">MHHPFPDLDAVGVKADPETSNKLGRKVAKLLRQARIGFPGAAPLSFSSRHLAELQREDYYVCEKTDGIRCLMYFDSELPEAHYLIDRKNDYRYVPRLHFPKPGDNKFLSFHVDTVIDGELVVDTYEDGSQQLKYLVFDCLALGGHNVMDHTFDKRLAYFTTEILKPHNDMLQMFPENKEHRPFLIETKPMHFSYNIEMMFREIVPEAKRLHGNDGLIFTCRTTPYYIGLDEHILKWKHASDNTVDFRLNLQFPDKPDSKEGTIRVTEPGLNDDAIPICHLSVMLSPGNYRPFGEMYVTQMEWDDLRAMKTPLDNAVVECHKDDQARWRFHRLRTDKADGNPINVVEKTIKSIDDCITEEDLIHAAPAIEAAWKRRQGNISTQQKPSADCAVVAYTSS</sequence>
<comment type="catalytic activity">
    <reaction evidence="14">
        <text>a 5'-end diphospho-ribonucleoside in mRNA + GTP + H(+) = a 5'-end (5'-triphosphoguanosine)-ribonucleoside in mRNA + diphosphate</text>
        <dbReference type="Rhea" id="RHEA:67012"/>
        <dbReference type="Rhea" id="RHEA-COMP:17165"/>
        <dbReference type="Rhea" id="RHEA-COMP:17166"/>
        <dbReference type="ChEBI" id="CHEBI:15378"/>
        <dbReference type="ChEBI" id="CHEBI:33019"/>
        <dbReference type="ChEBI" id="CHEBI:37565"/>
        <dbReference type="ChEBI" id="CHEBI:167616"/>
        <dbReference type="ChEBI" id="CHEBI:167617"/>
        <dbReference type="EC" id="2.7.7.50"/>
    </reaction>
    <physiologicalReaction direction="left-to-right" evidence="14">
        <dbReference type="Rhea" id="RHEA:67013"/>
    </physiologicalReaction>
</comment>
<evidence type="ECO:0000259" key="17">
    <source>
        <dbReference type="Pfam" id="PF01331"/>
    </source>
</evidence>
<dbReference type="GeneID" id="98149333"/>
<evidence type="ECO:0000256" key="10">
    <source>
        <dbReference type="ARBA" id="ARBA00023134"/>
    </source>
</evidence>
<dbReference type="InterPro" id="IPR012340">
    <property type="entry name" value="NA-bd_OB-fold"/>
</dbReference>
<dbReference type="Pfam" id="PF03919">
    <property type="entry name" value="mRNA_cap_C"/>
    <property type="match status" value="1"/>
</dbReference>
<comment type="function">
    <text evidence="16">Second step of mRNA capping. Transfer of the GMP moiety of GTP to the 5'-end of RNA via an enzyme-GMP covalent reaction intermediate.</text>
</comment>
<dbReference type="Proteomes" id="UP001610432">
    <property type="component" value="Unassembled WGS sequence"/>
</dbReference>
<protein>
    <recommendedName>
        <fullName evidence="4 16">mRNA-capping enzyme subunit alpha</fullName>
        <ecNumber evidence="3 16">2.7.7.50</ecNumber>
    </recommendedName>
    <alternativeName>
        <fullName evidence="12 16">GTP--RNA guanylyltransferase</fullName>
    </alternativeName>
    <alternativeName>
        <fullName evidence="13 16">mRNA guanylyltransferase</fullName>
    </alternativeName>
</protein>
<evidence type="ECO:0000256" key="4">
    <source>
        <dbReference type="ARBA" id="ARBA00019171"/>
    </source>
</evidence>
<feature type="domain" description="mRNA capping enzyme C-terminal" evidence="18">
    <location>
        <begin position="242"/>
        <end position="362"/>
    </location>
</feature>
<dbReference type="PANTHER" id="PTHR10367:SF17">
    <property type="entry name" value="MRNA-CAPPING ENZYME"/>
    <property type="match status" value="1"/>
</dbReference>
<evidence type="ECO:0000259" key="18">
    <source>
        <dbReference type="Pfam" id="PF03919"/>
    </source>
</evidence>
<reference evidence="19 20" key="1">
    <citation type="submission" date="2024-07" db="EMBL/GenBank/DDBJ databases">
        <title>Section-level genome sequencing and comparative genomics of Aspergillus sections Usti and Cavernicolus.</title>
        <authorList>
            <consortium name="Lawrence Berkeley National Laboratory"/>
            <person name="Nybo J.L."/>
            <person name="Vesth T.C."/>
            <person name="Theobald S."/>
            <person name="Frisvad J.C."/>
            <person name="Larsen T.O."/>
            <person name="Kjaerboelling I."/>
            <person name="Rothschild-Mancinelli K."/>
            <person name="Lyhne E.K."/>
            <person name="Kogle M.E."/>
            <person name="Barry K."/>
            <person name="Clum A."/>
            <person name="Na H."/>
            <person name="Ledsgaard L."/>
            <person name="Lin J."/>
            <person name="Lipzen A."/>
            <person name="Kuo A."/>
            <person name="Riley R."/>
            <person name="Mondo S."/>
            <person name="Labutti K."/>
            <person name="Haridas S."/>
            <person name="Pangalinan J."/>
            <person name="Salamov A.A."/>
            <person name="Simmons B.A."/>
            <person name="Magnuson J.K."/>
            <person name="Chen J."/>
            <person name="Drula E."/>
            <person name="Henrissat B."/>
            <person name="Wiebenga A."/>
            <person name="Lubbers R.J."/>
            <person name="Gomes A.C."/>
            <person name="Macurrencykelacurrency M.R."/>
            <person name="Stajich J."/>
            <person name="Grigoriev I.V."/>
            <person name="Mortensen U.H."/>
            <person name="De Vries R.P."/>
            <person name="Baker S.E."/>
            <person name="Andersen M.R."/>
        </authorList>
    </citation>
    <scope>NUCLEOTIDE SEQUENCE [LARGE SCALE GENOMIC DNA]</scope>
    <source>
        <strain evidence="19 20">CBS 449.75</strain>
    </source>
</reference>
<keyword evidence="8 16" id="KW-0547">Nucleotide-binding</keyword>
<comment type="subunit">
    <text evidence="15">Heterodimer. The mRNA-capping enzyme is composed of two separate chains alpha and beta, respectively a mRNA guanylyltransferase and an mRNA 5'-triphosphate monophosphatase.</text>
</comment>
<dbReference type="CDD" id="cd07895">
    <property type="entry name" value="Adenylation_mRNA_capping"/>
    <property type="match status" value="1"/>
</dbReference>
<dbReference type="EMBL" id="JBFXLQ010000017">
    <property type="protein sequence ID" value="KAL2867855.1"/>
    <property type="molecule type" value="Genomic_DNA"/>
</dbReference>
<evidence type="ECO:0000313" key="20">
    <source>
        <dbReference type="Proteomes" id="UP001610432"/>
    </source>
</evidence>
<evidence type="ECO:0000256" key="11">
    <source>
        <dbReference type="ARBA" id="ARBA00023242"/>
    </source>
</evidence>
<accession>A0ABR4LTL0</accession>
<evidence type="ECO:0000256" key="1">
    <source>
        <dbReference type="ARBA" id="ARBA00004123"/>
    </source>
</evidence>
<evidence type="ECO:0000256" key="5">
    <source>
        <dbReference type="ARBA" id="ARBA00022664"/>
    </source>
</evidence>
<keyword evidence="11 16" id="KW-0539">Nucleus</keyword>
<evidence type="ECO:0000256" key="12">
    <source>
        <dbReference type="ARBA" id="ARBA00029909"/>
    </source>
</evidence>
<keyword evidence="10 16" id="KW-0342">GTP-binding</keyword>
<dbReference type="EC" id="2.7.7.50" evidence="3 16"/>
<evidence type="ECO:0000256" key="14">
    <source>
        <dbReference type="ARBA" id="ARBA00044624"/>
    </source>
</evidence>
<keyword evidence="5 16" id="KW-0507">mRNA processing</keyword>
<feature type="domain" description="mRNA capping enzyme adenylation" evidence="17">
    <location>
        <begin position="43"/>
        <end position="237"/>
    </location>
</feature>
<comment type="subcellular location">
    <subcellularLocation>
        <location evidence="1 16">Nucleus</location>
    </subcellularLocation>
</comment>
<evidence type="ECO:0000256" key="13">
    <source>
        <dbReference type="ARBA" id="ARBA00030702"/>
    </source>
</evidence>
<gene>
    <name evidence="19" type="ORF">BJX67DRAFT_387692</name>
</gene>
<dbReference type="InterPro" id="IPR001339">
    <property type="entry name" value="mRNA_cap_enzyme_adenylation"/>
</dbReference>
<keyword evidence="6 16" id="KW-0808">Transferase</keyword>
<comment type="similarity">
    <text evidence="2 16">Belongs to the eukaryotic GTase family.</text>
</comment>
<evidence type="ECO:0000256" key="3">
    <source>
        <dbReference type="ARBA" id="ARBA00012475"/>
    </source>
</evidence>
<evidence type="ECO:0000256" key="15">
    <source>
        <dbReference type="ARBA" id="ARBA00047082"/>
    </source>
</evidence>
<evidence type="ECO:0000313" key="19">
    <source>
        <dbReference type="EMBL" id="KAL2867855.1"/>
    </source>
</evidence>
<proteinExistence type="inferred from homology"/>
<evidence type="ECO:0000256" key="16">
    <source>
        <dbReference type="PIRNR" id="PIRNR036959"/>
    </source>
</evidence>
<dbReference type="Gene3D" id="2.40.50.140">
    <property type="entry name" value="Nucleic acid-binding proteins"/>
    <property type="match status" value="1"/>
</dbReference>
<evidence type="ECO:0000256" key="6">
    <source>
        <dbReference type="ARBA" id="ARBA00022679"/>
    </source>
</evidence>
<dbReference type="PIRSF" id="PIRSF036959">
    <property type="entry name" value="mRNA_cap_alpha"/>
    <property type="match status" value="1"/>
</dbReference>
<name>A0ABR4LTL0_9EURO</name>
<dbReference type="Pfam" id="PF01331">
    <property type="entry name" value="mRNA_cap_enzyme"/>
    <property type="match status" value="1"/>
</dbReference>
<organism evidence="19 20">
    <name type="scientific">Aspergillus lucknowensis</name>
    <dbReference type="NCBI Taxonomy" id="176173"/>
    <lineage>
        <taxon>Eukaryota</taxon>
        <taxon>Fungi</taxon>
        <taxon>Dikarya</taxon>
        <taxon>Ascomycota</taxon>
        <taxon>Pezizomycotina</taxon>
        <taxon>Eurotiomycetes</taxon>
        <taxon>Eurotiomycetidae</taxon>
        <taxon>Eurotiales</taxon>
        <taxon>Aspergillaceae</taxon>
        <taxon>Aspergillus</taxon>
        <taxon>Aspergillus subgen. Nidulantes</taxon>
    </lineage>
</organism>
<dbReference type="SUPFAM" id="SSF56091">
    <property type="entry name" value="DNA ligase/mRNA capping enzyme, catalytic domain"/>
    <property type="match status" value="1"/>
</dbReference>
<dbReference type="PANTHER" id="PTHR10367">
    <property type="entry name" value="MRNA-CAPPING ENZYME"/>
    <property type="match status" value="1"/>
</dbReference>
<dbReference type="RefSeq" id="XP_070886834.1">
    <property type="nucleotide sequence ID" value="XM_071034261.1"/>
</dbReference>
<dbReference type="SUPFAM" id="SSF50249">
    <property type="entry name" value="Nucleic acid-binding proteins"/>
    <property type="match status" value="1"/>
</dbReference>
<evidence type="ECO:0000256" key="2">
    <source>
        <dbReference type="ARBA" id="ARBA00010237"/>
    </source>
</evidence>
<keyword evidence="20" id="KW-1185">Reference proteome</keyword>
<keyword evidence="9 16" id="KW-0506">mRNA capping</keyword>
<dbReference type="Gene3D" id="3.30.470.30">
    <property type="entry name" value="DNA ligase/mRNA capping enzyme"/>
    <property type="match status" value="1"/>
</dbReference>
<dbReference type="InterPro" id="IPR017075">
    <property type="entry name" value="mRNA_cap_enzyme_alpha"/>
</dbReference>
<evidence type="ECO:0000256" key="9">
    <source>
        <dbReference type="ARBA" id="ARBA00023042"/>
    </source>
</evidence>
<dbReference type="InterPro" id="IPR013846">
    <property type="entry name" value="mRNA_cap_enzyme_C"/>
</dbReference>
<keyword evidence="7 16" id="KW-0548">Nucleotidyltransferase</keyword>
<dbReference type="InterPro" id="IPR051029">
    <property type="entry name" value="mRNA_Capping_Enz/RNA_Phosphat"/>
</dbReference>
<evidence type="ECO:0000256" key="8">
    <source>
        <dbReference type="ARBA" id="ARBA00022741"/>
    </source>
</evidence>
<evidence type="ECO:0000256" key="7">
    <source>
        <dbReference type="ARBA" id="ARBA00022695"/>
    </source>
</evidence>